<dbReference type="Gene3D" id="6.10.340.10">
    <property type="match status" value="1"/>
</dbReference>
<dbReference type="InterPro" id="IPR003660">
    <property type="entry name" value="HAMP_dom"/>
</dbReference>
<evidence type="ECO:0000256" key="2">
    <source>
        <dbReference type="ARBA" id="ARBA00029447"/>
    </source>
</evidence>
<keyword evidence="1 3" id="KW-0807">Transducer</keyword>
<dbReference type="InterPro" id="IPR004089">
    <property type="entry name" value="MCPsignal_dom"/>
</dbReference>
<dbReference type="Proteomes" id="UP000177870">
    <property type="component" value="Chromosome"/>
</dbReference>
<dbReference type="AlphaFoldDB" id="A0A1D8TS68"/>
<dbReference type="KEGG" id="mpro:BJP34_14540"/>
<keyword evidence="4" id="KW-0175">Coiled coil</keyword>
<feature type="coiled-coil region" evidence="4">
    <location>
        <begin position="161"/>
        <end position="192"/>
    </location>
</feature>
<keyword evidence="5" id="KW-1133">Transmembrane helix</keyword>
<evidence type="ECO:0000256" key="4">
    <source>
        <dbReference type="SAM" id="Coils"/>
    </source>
</evidence>
<dbReference type="PROSITE" id="PS50111">
    <property type="entry name" value="CHEMOTAXIS_TRANSDUC_2"/>
    <property type="match status" value="1"/>
</dbReference>
<dbReference type="OrthoDB" id="457060at2"/>
<evidence type="ECO:0000256" key="1">
    <source>
        <dbReference type="ARBA" id="ARBA00023224"/>
    </source>
</evidence>
<dbReference type="GO" id="GO:0016020">
    <property type="term" value="C:membrane"/>
    <property type="evidence" value="ECO:0007669"/>
    <property type="project" value="InterPro"/>
</dbReference>
<dbReference type="PANTHER" id="PTHR32089">
    <property type="entry name" value="METHYL-ACCEPTING CHEMOTAXIS PROTEIN MCPB"/>
    <property type="match status" value="1"/>
</dbReference>
<dbReference type="PRINTS" id="PR00260">
    <property type="entry name" value="CHEMTRNSDUCR"/>
</dbReference>
<dbReference type="STRING" id="1458985.BJP34_14540"/>
<protein>
    <submittedName>
        <fullName evidence="8">Methyl-accepting chemotaxis protein</fullName>
    </submittedName>
</protein>
<evidence type="ECO:0000313" key="9">
    <source>
        <dbReference type="Proteomes" id="UP000177870"/>
    </source>
</evidence>
<dbReference type="RefSeq" id="WP_070392968.1">
    <property type="nucleotide sequence ID" value="NZ_CP017599.1"/>
</dbReference>
<evidence type="ECO:0000256" key="3">
    <source>
        <dbReference type="PROSITE-ProRule" id="PRU00284"/>
    </source>
</evidence>
<dbReference type="Pfam" id="PF00015">
    <property type="entry name" value="MCPsignal"/>
    <property type="match status" value="1"/>
</dbReference>
<comment type="similarity">
    <text evidence="2">Belongs to the methyl-accepting chemotaxis (MCP) protein family.</text>
</comment>
<evidence type="ECO:0000259" key="7">
    <source>
        <dbReference type="PROSITE" id="PS50885"/>
    </source>
</evidence>
<keyword evidence="5" id="KW-0812">Transmembrane</keyword>
<dbReference type="GO" id="GO:0006935">
    <property type="term" value="P:chemotaxis"/>
    <property type="evidence" value="ECO:0007669"/>
    <property type="project" value="InterPro"/>
</dbReference>
<dbReference type="SMART" id="SM00304">
    <property type="entry name" value="HAMP"/>
    <property type="match status" value="1"/>
</dbReference>
<dbReference type="SMART" id="SM00283">
    <property type="entry name" value="MA"/>
    <property type="match status" value="1"/>
</dbReference>
<dbReference type="GO" id="GO:0004888">
    <property type="term" value="F:transmembrane signaling receptor activity"/>
    <property type="evidence" value="ECO:0007669"/>
    <property type="project" value="InterPro"/>
</dbReference>
<dbReference type="CDD" id="cd06225">
    <property type="entry name" value="HAMP"/>
    <property type="match status" value="1"/>
</dbReference>
<dbReference type="PROSITE" id="PS50885">
    <property type="entry name" value="HAMP"/>
    <property type="match status" value="1"/>
</dbReference>
<dbReference type="InterPro" id="IPR004090">
    <property type="entry name" value="Chemotax_Me-accpt_rcpt"/>
</dbReference>
<dbReference type="SUPFAM" id="SSF58104">
    <property type="entry name" value="Methyl-accepting chemotaxis protein (MCP) signaling domain"/>
    <property type="match status" value="1"/>
</dbReference>
<evidence type="ECO:0000259" key="6">
    <source>
        <dbReference type="PROSITE" id="PS50111"/>
    </source>
</evidence>
<dbReference type="EMBL" id="CP017599">
    <property type="protein sequence ID" value="AOX00511.1"/>
    <property type="molecule type" value="Genomic_DNA"/>
</dbReference>
<feature type="transmembrane region" description="Helical" evidence="5">
    <location>
        <begin position="205"/>
        <end position="226"/>
    </location>
</feature>
<name>A0A1D8TS68_9CYAN</name>
<accession>A0A1D8TS68</accession>
<reference evidence="9" key="1">
    <citation type="submission" date="2016-10" db="EMBL/GenBank/DDBJ databases">
        <title>Comparative genomics uncovers the prolific and rare metabolic potential of the cyanobacterial genus Moorea.</title>
        <authorList>
            <person name="Leao T."/>
            <person name="Castelao G."/>
            <person name="Korobeynikov A."/>
            <person name="Monroe E.A."/>
            <person name="Podell S."/>
            <person name="Glukhov E."/>
            <person name="Allen E."/>
            <person name="Gerwick W.H."/>
            <person name="Gerwick L."/>
        </authorList>
    </citation>
    <scope>NUCLEOTIDE SEQUENCE [LARGE SCALE GENOMIC DNA]</scope>
    <source>
        <strain evidence="9">PAL-8-15-08-1</strain>
    </source>
</reference>
<feature type="domain" description="Methyl-accepting transducer" evidence="6">
    <location>
        <begin position="285"/>
        <end position="521"/>
    </location>
</feature>
<dbReference type="Gene3D" id="1.10.287.950">
    <property type="entry name" value="Methyl-accepting chemotaxis protein"/>
    <property type="match status" value="1"/>
</dbReference>
<dbReference type="Pfam" id="PF00672">
    <property type="entry name" value="HAMP"/>
    <property type="match status" value="1"/>
</dbReference>
<organism evidence="8 9">
    <name type="scientific">Moorena producens PAL-8-15-08-1</name>
    <dbReference type="NCBI Taxonomy" id="1458985"/>
    <lineage>
        <taxon>Bacteria</taxon>
        <taxon>Bacillati</taxon>
        <taxon>Cyanobacteriota</taxon>
        <taxon>Cyanophyceae</taxon>
        <taxon>Coleofasciculales</taxon>
        <taxon>Coleofasciculaceae</taxon>
        <taxon>Moorena</taxon>
    </lineage>
</organism>
<keyword evidence="5" id="KW-0472">Membrane</keyword>
<evidence type="ECO:0000256" key="5">
    <source>
        <dbReference type="SAM" id="Phobius"/>
    </source>
</evidence>
<feature type="domain" description="HAMP" evidence="7">
    <location>
        <begin position="228"/>
        <end position="280"/>
    </location>
</feature>
<gene>
    <name evidence="8" type="ORF">BJP34_14540</name>
</gene>
<dbReference type="PANTHER" id="PTHR32089:SF120">
    <property type="entry name" value="METHYL-ACCEPTING CHEMOTAXIS PROTEIN TLPQ"/>
    <property type="match status" value="1"/>
</dbReference>
<sequence>MKIATKLLGLLIFSSFAILLGGGITWIELSKLATEIGKIAEEDLPLIQHMTEMQESQLAQAVNFERAFRFNYRYAESATARNTLNQARGEFNRRDGLVHDALIKVDNIVKREIQKALSKEQKEGWSDFQSELDSYNTMHDRYGDKSQQAFRLIVSNQPDQAELAAERMQESREELKAEMRSLLRRAITLSQNSANIAKENQQRTINIVLIAFILIIGATLGFGIFVTRDIVNSLNKAVDIAEEVSAGNLSTKVEITSTDEIGQLLASLKKMTENLNSLIYKVQQSGIQMTSSTTQIAASGKQLEATMTEQLASTNEVTTTAQEIANTSGQLVQTMEQVAQLSQITADAASHGQQDLMRMESTMRHLANATSSISGKLGVMNEKANNISSVVTTITKVADQTNLLSLNAAIEAEKAGEYGAGFAVVAREIRRLADQTAVATLEIETMVKEMQSAVSTGVMEMDKFSKDVSNSVENVGKISEQIAKVIEQVQSLIPQFEMVNQRVENQSKRAQQISEAMLQLSEASQQTADSLRDTNHALERLDDTAQGLQTEVSVFQV</sequence>
<dbReference type="GO" id="GO:0007165">
    <property type="term" value="P:signal transduction"/>
    <property type="evidence" value="ECO:0007669"/>
    <property type="project" value="UniProtKB-KW"/>
</dbReference>
<proteinExistence type="inferred from homology"/>
<evidence type="ECO:0000313" key="8">
    <source>
        <dbReference type="EMBL" id="AOX00511.1"/>
    </source>
</evidence>